<dbReference type="Proteomes" id="UP000187209">
    <property type="component" value="Unassembled WGS sequence"/>
</dbReference>
<organism evidence="1 2">
    <name type="scientific">Stentor coeruleus</name>
    <dbReference type="NCBI Taxonomy" id="5963"/>
    <lineage>
        <taxon>Eukaryota</taxon>
        <taxon>Sar</taxon>
        <taxon>Alveolata</taxon>
        <taxon>Ciliophora</taxon>
        <taxon>Postciliodesmatophora</taxon>
        <taxon>Heterotrichea</taxon>
        <taxon>Heterotrichida</taxon>
        <taxon>Stentoridae</taxon>
        <taxon>Stentor</taxon>
    </lineage>
</organism>
<dbReference type="AlphaFoldDB" id="A0A1R2BYQ2"/>
<accession>A0A1R2BYQ2</accession>
<protein>
    <submittedName>
        <fullName evidence="1">Uncharacterized protein</fullName>
    </submittedName>
</protein>
<sequence>MEKILNDISKFSSEDTINFLNAQLEKYFRYKHQKKAMIYNRSQTSISMTSAHKIRPGSRDLRDNNTRRMTQEINPIRLSFCKTPKGKTHSYEIDIALMIHNIFSKIGEQYTNTYLVQMNSEKTCNICLIKQFFLDCFVSDENLMNILLKPILNAGKASSETFFNCFEQIHIGSLKKTFNSKKLHRMKNNNFKIHKMLFFFSVVNFYIGEDLDRENLGKVLSMAERRSKIYLDNDVEDIMDRINEIHYSPVHKISFNDFYKVILSMDFS</sequence>
<reference evidence="1 2" key="1">
    <citation type="submission" date="2016-11" db="EMBL/GenBank/DDBJ databases">
        <title>The macronuclear genome of Stentor coeruleus: a giant cell with tiny introns.</title>
        <authorList>
            <person name="Slabodnick M."/>
            <person name="Ruby J.G."/>
            <person name="Reiff S.B."/>
            <person name="Swart E.C."/>
            <person name="Gosai S."/>
            <person name="Prabakaran S."/>
            <person name="Witkowska E."/>
            <person name="Larue G.E."/>
            <person name="Fisher S."/>
            <person name="Freeman R.M."/>
            <person name="Gunawardena J."/>
            <person name="Chu W."/>
            <person name="Stover N.A."/>
            <person name="Gregory B.D."/>
            <person name="Nowacki M."/>
            <person name="Derisi J."/>
            <person name="Roy S.W."/>
            <person name="Marshall W.F."/>
            <person name="Sood P."/>
        </authorList>
    </citation>
    <scope>NUCLEOTIDE SEQUENCE [LARGE SCALE GENOMIC DNA]</scope>
    <source>
        <strain evidence="1">WM001</strain>
    </source>
</reference>
<evidence type="ECO:0000313" key="2">
    <source>
        <dbReference type="Proteomes" id="UP000187209"/>
    </source>
</evidence>
<comment type="caution">
    <text evidence="1">The sequence shown here is derived from an EMBL/GenBank/DDBJ whole genome shotgun (WGS) entry which is preliminary data.</text>
</comment>
<keyword evidence="2" id="KW-1185">Reference proteome</keyword>
<evidence type="ECO:0000313" key="1">
    <source>
        <dbReference type="EMBL" id="OMJ81755.1"/>
    </source>
</evidence>
<proteinExistence type="predicted"/>
<dbReference type="EMBL" id="MPUH01000367">
    <property type="protein sequence ID" value="OMJ81755.1"/>
    <property type="molecule type" value="Genomic_DNA"/>
</dbReference>
<name>A0A1R2BYQ2_9CILI</name>
<gene>
    <name evidence="1" type="ORF">SteCoe_17695</name>
</gene>